<dbReference type="Pfam" id="PF10056">
    <property type="entry name" value="DUF2293"/>
    <property type="match status" value="1"/>
</dbReference>
<comment type="caution">
    <text evidence="3">The sequence shown here is derived from an EMBL/GenBank/DDBJ whole genome shotgun (WGS) entry which is preliminary data.</text>
</comment>
<feature type="compositionally biased region" description="Basic residues" evidence="1">
    <location>
        <begin position="227"/>
        <end position="250"/>
    </location>
</feature>
<proteinExistence type="predicted"/>
<sequence length="308" mass="34997">MAPKEPIVSPATPMPKGYGFLKKGNVFLTAKTRRKTHDAKKTLYVVTEKGKPLGLRAPIWILKEVHDADRSTKNKRQSDVKRRDDANEKEFETAIRRIFPEIPEDSLQKVIKRALQKRSGRVGRTSTLPVQDRAQLAVAAHVRHCHTQYDKLVRGPMSKNDAREKIKGEALRVLSQWRGARATNGSRRRRKTEVRKAHAIQQTKEAKEALLEKDAAPASPRPDMSAKQRHNQPHPPSRRRQRKPTRRSGRLHNTDGRDLEVLNVFLDEEGGSHSSSESALDDDRLGVFLDDFLVGDSENDPDSDWHSE</sequence>
<keyword evidence="4" id="KW-1185">Reference proteome</keyword>
<evidence type="ECO:0000313" key="4">
    <source>
        <dbReference type="Proteomes" id="UP000738349"/>
    </source>
</evidence>
<dbReference type="Proteomes" id="UP000738349">
    <property type="component" value="Unassembled WGS sequence"/>
</dbReference>
<dbReference type="InterPro" id="IPR018744">
    <property type="entry name" value="DUF2293"/>
</dbReference>
<dbReference type="PANTHER" id="PTHR38113">
    <property type="match status" value="1"/>
</dbReference>
<protein>
    <recommendedName>
        <fullName evidence="2">DUF2293 domain-containing protein</fullName>
    </recommendedName>
</protein>
<feature type="region of interest" description="Disordered" evidence="1">
    <location>
        <begin position="179"/>
        <end position="259"/>
    </location>
</feature>
<organism evidence="3 4">
    <name type="scientific">Dactylonectria macrodidyma</name>
    <dbReference type="NCBI Taxonomy" id="307937"/>
    <lineage>
        <taxon>Eukaryota</taxon>
        <taxon>Fungi</taxon>
        <taxon>Dikarya</taxon>
        <taxon>Ascomycota</taxon>
        <taxon>Pezizomycotina</taxon>
        <taxon>Sordariomycetes</taxon>
        <taxon>Hypocreomycetidae</taxon>
        <taxon>Hypocreales</taxon>
        <taxon>Nectriaceae</taxon>
        <taxon>Dactylonectria</taxon>
    </lineage>
</organism>
<evidence type="ECO:0000259" key="2">
    <source>
        <dbReference type="Pfam" id="PF10056"/>
    </source>
</evidence>
<feature type="domain" description="DUF2293" evidence="2">
    <location>
        <begin position="94"/>
        <end position="178"/>
    </location>
</feature>
<dbReference type="OrthoDB" id="5381833at2759"/>
<dbReference type="PANTHER" id="PTHR38113:SF2">
    <property type="entry name" value="DUF2293 DOMAIN-CONTAINING PROTEIN"/>
    <property type="match status" value="1"/>
</dbReference>
<accession>A0A9P9FEF4</accession>
<name>A0A9P9FEF4_9HYPO</name>
<dbReference type="EMBL" id="JAGMUV010000004">
    <property type="protein sequence ID" value="KAH7160832.1"/>
    <property type="molecule type" value="Genomic_DNA"/>
</dbReference>
<evidence type="ECO:0000256" key="1">
    <source>
        <dbReference type="SAM" id="MobiDB-lite"/>
    </source>
</evidence>
<gene>
    <name evidence="3" type="ORF">EDB81DRAFT_783252</name>
</gene>
<evidence type="ECO:0000313" key="3">
    <source>
        <dbReference type="EMBL" id="KAH7160832.1"/>
    </source>
</evidence>
<feature type="compositionally biased region" description="Basic and acidic residues" evidence="1">
    <location>
        <begin position="204"/>
        <end position="215"/>
    </location>
</feature>
<feature type="region of interest" description="Disordered" evidence="1">
    <location>
        <begin position="68"/>
        <end position="87"/>
    </location>
</feature>
<reference evidence="3" key="1">
    <citation type="journal article" date="2021" name="Nat. Commun.">
        <title>Genetic determinants of endophytism in the Arabidopsis root mycobiome.</title>
        <authorList>
            <person name="Mesny F."/>
            <person name="Miyauchi S."/>
            <person name="Thiergart T."/>
            <person name="Pickel B."/>
            <person name="Atanasova L."/>
            <person name="Karlsson M."/>
            <person name="Huettel B."/>
            <person name="Barry K.W."/>
            <person name="Haridas S."/>
            <person name="Chen C."/>
            <person name="Bauer D."/>
            <person name="Andreopoulos W."/>
            <person name="Pangilinan J."/>
            <person name="LaButti K."/>
            <person name="Riley R."/>
            <person name="Lipzen A."/>
            <person name="Clum A."/>
            <person name="Drula E."/>
            <person name="Henrissat B."/>
            <person name="Kohler A."/>
            <person name="Grigoriev I.V."/>
            <person name="Martin F.M."/>
            <person name="Hacquard S."/>
        </authorList>
    </citation>
    <scope>NUCLEOTIDE SEQUENCE</scope>
    <source>
        <strain evidence="3">MPI-CAGE-AT-0147</strain>
    </source>
</reference>
<dbReference type="AlphaFoldDB" id="A0A9P9FEF4"/>